<reference evidence="1" key="1">
    <citation type="submission" date="2015-12" db="EMBL/GenBank/DDBJ databases">
        <title>Update maize B73 reference genome by single molecule sequencing technologies.</title>
        <authorList>
            <consortium name="Maize Genome Sequencing Project"/>
            <person name="Ware D."/>
        </authorList>
    </citation>
    <scope>NUCLEOTIDE SEQUENCE</scope>
    <source>
        <tissue evidence="1">Seedling</tissue>
    </source>
</reference>
<dbReference type="EMBL" id="CM000785">
    <property type="protein sequence ID" value="AQL03448.1"/>
    <property type="molecule type" value="Genomic_DNA"/>
</dbReference>
<gene>
    <name evidence="1" type="ORF">ZEAMMB73_Zm00001d045938</name>
</gene>
<dbReference type="AlphaFoldDB" id="A0A1D6NZX5"/>
<dbReference type="EMBL" id="CM000785">
    <property type="protein sequence ID" value="AQL03447.1"/>
    <property type="molecule type" value="Genomic_DNA"/>
</dbReference>
<proteinExistence type="predicted"/>
<protein>
    <submittedName>
        <fullName evidence="1">Uncharacterized protein</fullName>
    </submittedName>
</protein>
<sequence length="110" mass="12745">MFHLLQRHSPLLYGDTNSSHNIFIIAKWSISNMAVHKALLISHKSNKDHNGSLLSRRRNDKKEVAIYNIWPTCKLIQHSTMSTRMYLQDLHNINRYKEYACGSSKGSFKG</sequence>
<evidence type="ECO:0000313" key="1">
    <source>
        <dbReference type="EMBL" id="AQL03451.1"/>
    </source>
</evidence>
<organism evidence="1">
    <name type="scientific">Zea mays</name>
    <name type="common">Maize</name>
    <dbReference type="NCBI Taxonomy" id="4577"/>
    <lineage>
        <taxon>Eukaryota</taxon>
        <taxon>Viridiplantae</taxon>
        <taxon>Streptophyta</taxon>
        <taxon>Embryophyta</taxon>
        <taxon>Tracheophyta</taxon>
        <taxon>Spermatophyta</taxon>
        <taxon>Magnoliopsida</taxon>
        <taxon>Liliopsida</taxon>
        <taxon>Poales</taxon>
        <taxon>Poaceae</taxon>
        <taxon>PACMAD clade</taxon>
        <taxon>Panicoideae</taxon>
        <taxon>Andropogonodae</taxon>
        <taxon>Andropogoneae</taxon>
        <taxon>Tripsacinae</taxon>
        <taxon>Zea</taxon>
    </lineage>
</organism>
<dbReference type="EMBL" id="CM000785">
    <property type="protein sequence ID" value="AQL03451.1"/>
    <property type="molecule type" value="Genomic_DNA"/>
</dbReference>
<accession>A0A1D6NZX5</accession>
<name>A0A1D6NZX5_MAIZE</name>
<dbReference type="EMBL" id="CM000785">
    <property type="protein sequence ID" value="AQL03452.1"/>
    <property type="molecule type" value="Genomic_DNA"/>
</dbReference>
<dbReference type="EMBL" id="CM000785">
    <property type="protein sequence ID" value="AQL03453.1"/>
    <property type="molecule type" value="Genomic_DNA"/>
</dbReference>